<dbReference type="EMBL" id="CP154622">
    <property type="protein sequence ID" value="XAM42101.1"/>
    <property type="molecule type" value="Genomic_DNA"/>
</dbReference>
<sequence>MAITYEFFFQILNIILWILIAIAIYGFIKTHRKNKELVNSRISNLEKKVNNLESR</sequence>
<evidence type="ECO:0000256" key="2">
    <source>
        <dbReference type="SAM" id="Phobius"/>
    </source>
</evidence>
<organism evidence="3 4">
    <name type="scientific">Terrisporobacter petrolearius</name>
    <dbReference type="NCBI Taxonomy" id="1460447"/>
    <lineage>
        <taxon>Bacteria</taxon>
        <taxon>Bacillati</taxon>
        <taxon>Bacillota</taxon>
        <taxon>Clostridia</taxon>
        <taxon>Peptostreptococcales</taxon>
        <taxon>Peptostreptococcaceae</taxon>
        <taxon>Terrisporobacter</taxon>
    </lineage>
</organism>
<dbReference type="RefSeq" id="WP_343337386.1">
    <property type="nucleotide sequence ID" value="NZ_CP154622.1"/>
</dbReference>
<evidence type="ECO:0000313" key="3">
    <source>
        <dbReference type="EMBL" id="XAM42101.1"/>
    </source>
</evidence>
<keyword evidence="2" id="KW-0472">Membrane</keyword>
<protein>
    <recommendedName>
        <fullName evidence="5">DUF4083 domain-containing protein</fullName>
    </recommendedName>
</protein>
<evidence type="ECO:0008006" key="5">
    <source>
        <dbReference type="Google" id="ProtNLM"/>
    </source>
</evidence>
<gene>
    <name evidence="3" type="ORF">TPELB_24140</name>
</gene>
<keyword evidence="2" id="KW-1133">Transmembrane helix</keyword>
<name>A0ABZ3FE36_9FIRM</name>
<feature type="transmembrane region" description="Helical" evidence="2">
    <location>
        <begin position="7"/>
        <end position="28"/>
    </location>
</feature>
<keyword evidence="2" id="KW-0812">Transmembrane</keyword>
<evidence type="ECO:0000256" key="1">
    <source>
        <dbReference type="SAM" id="Coils"/>
    </source>
</evidence>
<feature type="coiled-coil region" evidence="1">
    <location>
        <begin position="28"/>
        <end position="55"/>
    </location>
</feature>
<proteinExistence type="predicted"/>
<keyword evidence="1" id="KW-0175">Coiled coil</keyword>
<keyword evidence="4" id="KW-1185">Reference proteome</keyword>
<accession>A0ABZ3FE36</accession>
<evidence type="ECO:0000313" key="4">
    <source>
        <dbReference type="Proteomes" id="UP001477947"/>
    </source>
</evidence>
<dbReference type="Proteomes" id="UP001477947">
    <property type="component" value="Chromosome"/>
</dbReference>
<reference evidence="3 4" key="1">
    <citation type="submission" date="2024-04" db="EMBL/GenBank/DDBJ databases">
        <title>Isolation and characterization of novel acetogenic strains of the genera Terrisporobacter and Acetoanaerobium.</title>
        <authorList>
            <person name="Boeer T."/>
            <person name="Schueler M.A."/>
            <person name="Lueschen A."/>
            <person name="Eysell L."/>
            <person name="Droege J."/>
            <person name="Heinemann M."/>
            <person name="Engelhardt L."/>
            <person name="Basen M."/>
            <person name="Daniel R."/>
        </authorList>
    </citation>
    <scope>NUCLEOTIDE SEQUENCE [LARGE SCALE GENOMIC DNA]</scope>
    <source>
        <strain evidence="3 4">ELB</strain>
    </source>
</reference>